<dbReference type="GO" id="GO:0005886">
    <property type="term" value="C:plasma membrane"/>
    <property type="evidence" value="ECO:0007669"/>
    <property type="project" value="UniProtKB-SubCell"/>
</dbReference>
<comment type="similarity">
    <text evidence="2">Belongs to the TrbL/VirB6 family.</text>
</comment>
<evidence type="ECO:0000256" key="1">
    <source>
        <dbReference type="ARBA" id="ARBA00004651"/>
    </source>
</evidence>
<dbReference type="AlphaFoldDB" id="A0A5B8XEV1"/>
<evidence type="ECO:0000313" key="8">
    <source>
        <dbReference type="EMBL" id="QED22944.1"/>
    </source>
</evidence>
<dbReference type="Proteomes" id="UP000321934">
    <property type="component" value="Chromosome"/>
</dbReference>
<keyword evidence="4" id="KW-0732">Signal</keyword>
<dbReference type="GO" id="GO:0030255">
    <property type="term" value="P:protein secretion by the type IV secretion system"/>
    <property type="evidence" value="ECO:0007669"/>
    <property type="project" value="InterPro"/>
</dbReference>
<comment type="subcellular location">
    <subcellularLocation>
        <location evidence="1">Cell membrane</location>
        <topology evidence="1">Multi-pass membrane protein</topology>
    </subcellularLocation>
</comment>
<dbReference type="EMBL" id="CP029077">
    <property type="protein sequence ID" value="QED22944.1"/>
    <property type="molecule type" value="Genomic_DNA"/>
</dbReference>
<protein>
    <submittedName>
        <fullName evidence="8">TrbL/VirB6 plasmid conjugal transfer protein</fullName>
    </submittedName>
</protein>
<keyword evidence="5 7" id="KW-1133">Transmembrane helix</keyword>
<dbReference type="RefSeq" id="WP_146820251.1">
    <property type="nucleotide sequence ID" value="NZ_CP029077.1"/>
</dbReference>
<feature type="transmembrane region" description="Helical" evidence="7">
    <location>
        <begin position="537"/>
        <end position="555"/>
    </location>
</feature>
<feature type="transmembrane region" description="Helical" evidence="7">
    <location>
        <begin position="1079"/>
        <end position="1098"/>
    </location>
</feature>
<evidence type="ECO:0000256" key="3">
    <source>
        <dbReference type="ARBA" id="ARBA00022692"/>
    </source>
</evidence>
<gene>
    <name evidence="8" type="ORF">Deia_00132</name>
</gene>
<name>A0A5B8XEV1_9RICK</name>
<organism evidence="8 9">
    <name type="scientific">Candidatus Deianiraea vastatrix</name>
    <dbReference type="NCBI Taxonomy" id="2163644"/>
    <lineage>
        <taxon>Bacteria</taxon>
        <taxon>Pseudomonadati</taxon>
        <taxon>Pseudomonadota</taxon>
        <taxon>Alphaproteobacteria</taxon>
        <taxon>Rickettsiales</taxon>
        <taxon>Candidatus Deianiraeaceae</taxon>
        <taxon>Candidatus Deianiraea</taxon>
    </lineage>
</organism>
<feature type="transmembrane region" description="Helical" evidence="7">
    <location>
        <begin position="985"/>
        <end position="1006"/>
    </location>
</feature>
<dbReference type="InterPro" id="IPR007688">
    <property type="entry name" value="Conjugal_tfr_TrbL/VirB6"/>
</dbReference>
<feature type="transmembrane region" description="Helical" evidence="7">
    <location>
        <begin position="924"/>
        <end position="945"/>
    </location>
</feature>
<evidence type="ECO:0000313" key="9">
    <source>
        <dbReference type="Proteomes" id="UP000321934"/>
    </source>
</evidence>
<evidence type="ECO:0000256" key="6">
    <source>
        <dbReference type="ARBA" id="ARBA00023136"/>
    </source>
</evidence>
<feature type="transmembrane region" description="Helical" evidence="7">
    <location>
        <begin position="1050"/>
        <end position="1072"/>
    </location>
</feature>
<evidence type="ECO:0000256" key="4">
    <source>
        <dbReference type="ARBA" id="ARBA00022729"/>
    </source>
</evidence>
<dbReference type="Pfam" id="PF04610">
    <property type="entry name" value="TrbL"/>
    <property type="match status" value="1"/>
</dbReference>
<reference evidence="8 9" key="1">
    <citation type="journal article" date="2019" name="ISME J.">
        <title>Deianiraea, an extracellular bacterium associated with the ciliate Paramecium, suggests an alternative scenario for the evolution of Rickettsiales.</title>
        <authorList>
            <person name="Castelli M."/>
            <person name="Sabaneyeva E."/>
            <person name="Lanzoni O."/>
            <person name="Lebedeva N."/>
            <person name="Floriano A.M."/>
            <person name="Gaiarsa S."/>
            <person name="Benken K."/>
            <person name="Modeo L."/>
            <person name="Bandi C."/>
            <person name="Potekhin A."/>
            <person name="Sassera D."/>
            <person name="Petroni G."/>
        </authorList>
    </citation>
    <scope>NUCLEOTIDE SEQUENCE [LARGE SCALE GENOMIC DNA]</scope>
    <source>
        <strain evidence="8">CyL4-1</strain>
    </source>
</reference>
<proteinExistence type="inferred from homology"/>
<keyword evidence="6 7" id="KW-0472">Membrane</keyword>
<evidence type="ECO:0000256" key="5">
    <source>
        <dbReference type="ARBA" id="ARBA00022989"/>
    </source>
</evidence>
<feature type="transmembrane region" description="Helical" evidence="7">
    <location>
        <begin position="504"/>
        <end position="525"/>
    </location>
</feature>
<evidence type="ECO:0000256" key="2">
    <source>
        <dbReference type="ARBA" id="ARBA00007802"/>
    </source>
</evidence>
<keyword evidence="9" id="KW-1185">Reference proteome</keyword>
<sequence>MKRIFTILLLSILIVNFETKKAFSGAGAALIGMTFANMALQDADDDYKKNCPIDFGALVKPVMGFAGPPEEAYACFANTMGLAITTAAAYEAARFGARVGLIFAYSLKFGGAPPTQFEMSLINATAELAGTGAAIGAAMAYVGILNAASNGAKNRAEICKDDVDSNKNNYFPMAYRDSSIASILKKSGLPVVTQDNINDTYGKLCVHDKKNDNYIWIRKNECMWIGDVQFCAYAYKGDSQLLCLRTSSTCPCRHPIDDGSDTEPTVKASNESLYYDSSGNIVIENDSPNFLKHCRMIKSGDSFAFNINSNPIVSRACYQDGDTKNLGQIHFTAKIAQCITETFFNFLQKRITPITTLASLSDDNIKKMDSLGDDIIVLNGIYSSVWNFISAQPSDLVTFPSMDIIGIIKALKSNPSSHQLTATLKNYDLYKSSLQKIPDDPFINATVPSASNMTPFINGVGATGNAISEAINTAKNERDNIATSGMSSSDAQTLFTRLHDAMKATVLMIFLIYISFSAAKILFAAGEVKAKDFIQNHWIFIIVVAFSLNDGWKYIGIRTITMATNAAMDMVEEVTRKDSRDGCSYQAKYFPISEPVFAFAPQGYNYSDFNTIIKLPDSVKYIKGIGGTNLPNDTKLYLDNLCTNLQGSGRIVIMPSIGPDGKSYDRFFCRRGPYLPTPSYNYPFLPIELPSQLIQRLQNNGIQSSYMPVRCTNQNGDLLYWNDNKQDASTSGNINTPYYATFTKRNGREYMLCNPTATSGPTYTAPGYHLSDLEAMGYILNKSAFSNISTGSNLSFQDLVTKKTTIVPTDASGVVFTAYYIADSSGSLSLPFSLQNIPGAFSKRVEMEKIKDLTDQSRKNINNLTRGYPIVSQKDTGAQLDLSYLGRFDELDCKIEKYFMGMIDGLPGVFRIAWMVFFQGPSGCFTAIAALCSAFGVFVICLKVAQNFIVGISTAYICVYVSPITMPLALFSFTADVYKKWLDTLISSITSSCASFLTIYIGTTLMDTAMYGMPGDYGYEKLFNVDGTYNYDCYKPDPNYDVTMADIESLPYACLLLLAFASTTVNPMWFFGMMLFPGVGMYMAITAVVTTMIITTATGPELQYIFFIKSVKMLLVVVISLDFASKTESIMIKMFGGADLSLKGGVGNINDAMSISGVMSKTTGALAFAAKNARNLSETMWNKGKAGWANYNSSKSGSGGGNKSGG</sequence>
<feature type="transmembrane region" description="Helical" evidence="7">
    <location>
        <begin position="951"/>
        <end position="973"/>
    </location>
</feature>
<keyword evidence="3 7" id="KW-0812">Transmembrane</keyword>
<evidence type="ECO:0000256" key="7">
    <source>
        <dbReference type="SAM" id="Phobius"/>
    </source>
</evidence>
<accession>A0A5B8XEV1</accession>